<name>A0A8S5TRH6_9CAUD</name>
<evidence type="ECO:0000313" key="2">
    <source>
        <dbReference type="EMBL" id="DAF84812.1"/>
    </source>
</evidence>
<dbReference type="EMBL" id="BK015910">
    <property type="protein sequence ID" value="DAF84812.1"/>
    <property type="molecule type" value="Genomic_DNA"/>
</dbReference>
<organism evidence="2">
    <name type="scientific">Siphoviridae sp. ct1SN28</name>
    <dbReference type="NCBI Taxonomy" id="2825308"/>
    <lineage>
        <taxon>Viruses</taxon>
        <taxon>Duplodnaviria</taxon>
        <taxon>Heunggongvirae</taxon>
        <taxon>Uroviricota</taxon>
        <taxon>Caudoviricetes</taxon>
    </lineage>
</organism>
<dbReference type="Pfam" id="PF16461">
    <property type="entry name" value="Phage_TTP_12"/>
    <property type="match status" value="1"/>
</dbReference>
<sequence length="147" mass="15409">MAGIKAIGCKLSVDTSTNGTPVWEQIANLTTIGEIGLESEEIDVTTLDSANDFKEYIGGAKDGGTIDLEGNIVADTGLTKLYALANSRAIKKFKIEYPKKGNETTAANWLVTGYISSCKDGEKTVDGLLTFSAGIRVSGAPTFNPGA</sequence>
<dbReference type="Gene3D" id="4.10.410.40">
    <property type="match status" value="1"/>
</dbReference>
<evidence type="ECO:0000259" key="1">
    <source>
        <dbReference type="Pfam" id="PF16461"/>
    </source>
</evidence>
<protein>
    <submittedName>
        <fullName evidence="2">Tail tube protein</fullName>
    </submittedName>
</protein>
<reference evidence="2" key="1">
    <citation type="journal article" date="2021" name="Proc. Natl. Acad. Sci. U.S.A.">
        <title>A Catalog of Tens of Thousands of Viruses from Human Metagenomes Reveals Hidden Associations with Chronic Diseases.</title>
        <authorList>
            <person name="Tisza M.J."/>
            <person name="Buck C.B."/>
        </authorList>
    </citation>
    <scope>NUCLEOTIDE SEQUENCE</scope>
    <source>
        <strain evidence="2">Ct1SN28</strain>
    </source>
</reference>
<proteinExistence type="predicted"/>
<feature type="domain" description="Lambda phage tail tube protein N-terminal" evidence="1">
    <location>
        <begin position="23"/>
        <end position="142"/>
    </location>
</feature>
<accession>A0A8S5TRH6</accession>
<dbReference type="InterPro" id="IPR032494">
    <property type="entry name" value="Phage_TTP_N"/>
</dbReference>